<keyword evidence="8" id="KW-0732">Signal</keyword>
<keyword evidence="3 7" id="KW-0963">Cytoplasm</keyword>
<keyword evidence="4 7" id="KW-0489">Methyltransferase</keyword>
<dbReference type="Pfam" id="PF01135">
    <property type="entry name" value="PCMT"/>
    <property type="match status" value="1"/>
</dbReference>
<dbReference type="EC" id="2.1.1.77" evidence="7"/>
<dbReference type="GO" id="GO:0032259">
    <property type="term" value="P:methylation"/>
    <property type="evidence" value="ECO:0007669"/>
    <property type="project" value="UniProtKB-KW"/>
</dbReference>
<evidence type="ECO:0000313" key="10">
    <source>
        <dbReference type="Proteomes" id="UP000199286"/>
    </source>
</evidence>
<dbReference type="GO" id="GO:0004719">
    <property type="term" value="F:protein-L-isoaspartate (D-aspartate) O-methyltransferase activity"/>
    <property type="evidence" value="ECO:0007669"/>
    <property type="project" value="UniProtKB-UniRule"/>
</dbReference>
<evidence type="ECO:0000256" key="6">
    <source>
        <dbReference type="ARBA" id="ARBA00022691"/>
    </source>
</evidence>
<sequence>MTNKKRWFAALALSICATLPAAAQDRAEERANMVETVQAHALSAPSVEAGVDPVVLEVMRAVPRHEFVPPDVRLLAYEDRPLPIGYGQTISQPFIVALMTDLLKIEPGDKVLEVGTGSGYQAAVLSPLAEEVYTIEIVPELGERAAGTFADLGFENVEAKIADGYYGWPEQAPFDAIVVTAAASQIPPPLVQQLKPGGRMVIPIGGPFSAQQLMLVEKQEDGSITSRQLLPVQFVPFTRAEQ</sequence>
<comment type="function">
    <text evidence="7">Catalyzes the methyl esterification of L-isoaspartyl residues in peptides and proteins that result from spontaneous decomposition of normal L-aspartyl and L-asparaginyl residues. It plays a role in the repair and/or degradation of damaged proteins.</text>
</comment>
<dbReference type="NCBIfam" id="NF001453">
    <property type="entry name" value="PRK00312.1"/>
    <property type="match status" value="1"/>
</dbReference>
<dbReference type="Gene3D" id="3.40.50.150">
    <property type="entry name" value="Vaccinia Virus protein VP39"/>
    <property type="match status" value="1"/>
</dbReference>
<comment type="subcellular location">
    <subcellularLocation>
        <location evidence="1 7">Cytoplasm</location>
    </subcellularLocation>
</comment>
<proteinExistence type="inferred from homology"/>
<gene>
    <name evidence="7" type="primary">pcm</name>
    <name evidence="9" type="ORF">SAMN05444340_1362</name>
</gene>
<evidence type="ECO:0000256" key="4">
    <source>
        <dbReference type="ARBA" id="ARBA00022603"/>
    </source>
</evidence>
<dbReference type="NCBIfam" id="TIGR00080">
    <property type="entry name" value="pimt"/>
    <property type="match status" value="1"/>
</dbReference>
<dbReference type="CDD" id="cd02440">
    <property type="entry name" value="AdoMet_MTases"/>
    <property type="match status" value="1"/>
</dbReference>
<keyword evidence="10" id="KW-1185">Reference proteome</keyword>
<evidence type="ECO:0000256" key="3">
    <source>
        <dbReference type="ARBA" id="ARBA00022490"/>
    </source>
</evidence>
<evidence type="ECO:0000256" key="1">
    <source>
        <dbReference type="ARBA" id="ARBA00004496"/>
    </source>
</evidence>
<dbReference type="PROSITE" id="PS01279">
    <property type="entry name" value="PCMT"/>
    <property type="match status" value="1"/>
</dbReference>
<dbReference type="SUPFAM" id="SSF53335">
    <property type="entry name" value="S-adenosyl-L-methionine-dependent methyltransferases"/>
    <property type="match status" value="1"/>
</dbReference>
<reference evidence="9 10" key="1">
    <citation type="submission" date="2016-10" db="EMBL/GenBank/DDBJ databases">
        <authorList>
            <person name="de Groot N.N."/>
        </authorList>
    </citation>
    <scope>NUCLEOTIDE SEQUENCE [LARGE SCALE GENOMIC DNA]</scope>
    <source>
        <strain evidence="9 10">DSM 26880</strain>
    </source>
</reference>
<keyword evidence="6 7" id="KW-0949">S-adenosyl-L-methionine</keyword>
<dbReference type="OrthoDB" id="9810066at2"/>
<dbReference type="RefSeq" id="WP_089886427.1">
    <property type="nucleotide sequence ID" value="NZ_FNPF01000036.1"/>
</dbReference>
<accession>A0A1H3NXE6</accession>
<evidence type="ECO:0000256" key="8">
    <source>
        <dbReference type="SAM" id="SignalP"/>
    </source>
</evidence>
<dbReference type="GO" id="GO:0005737">
    <property type="term" value="C:cytoplasm"/>
    <property type="evidence" value="ECO:0007669"/>
    <property type="project" value="UniProtKB-SubCell"/>
</dbReference>
<dbReference type="PANTHER" id="PTHR11579">
    <property type="entry name" value="PROTEIN-L-ISOASPARTATE O-METHYLTRANSFERASE"/>
    <property type="match status" value="1"/>
</dbReference>
<comment type="similarity">
    <text evidence="2 7">Belongs to the methyltransferase superfamily. L-isoaspartyl/D-aspartyl protein methyltransferase family.</text>
</comment>
<evidence type="ECO:0000256" key="5">
    <source>
        <dbReference type="ARBA" id="ARBA00022679"/>
    </source>
</evidence>
<keyword evidence="5 7" id="KW-0808">Transferase</keyword>
<dbReference type="InterPro" id="IPR000682">
    <property type="entry name" value="PCMT"/>
</dbReference>
<name>A0A1H3NXE6_9RHOB</name>
<evidence type="ECO:0000256" key="2">
    <source>
        <dbReference type="ARBA" id="ARBA00005369"/>
    </source>
</evidence>
<feature type="chain" id="PRO_5011450656" description="Protein-L-isoaspartate O-methyltransferase" evidence="8">
    <location>
        <begin position="24"/>
        <end position="242"/>
    </location>
</feature>
<feature type="signal peptide" evidence="8">
    <location>
        <begin position="1"/>
        <end position="23"/>
    </location>
</feature>
<dbReference type="AlphaFoldDB" id="A0A1H3NXE6"/>
<dbReference type="STRING" id="321339.SAMN05444340_1362"/>
<comment type="catalytic activity">
    <reaction evidence="7">
        <text>[protein]-L-isoaspartate + S-adenosyl-L-methionine = [protein]-L-isoaspartate alpha-methyl ester + S-adenosyl-L-homocysteine</text>
        <dbReference type="Rhea" id="RHEA:12705"/>
        <dbReference type="Rhea" id="RHEA-COMP:12143"/>
        <dbReference type="Rhea" id="RHEA-COMP:12144"/>
        <dbReference type="ChEBI" id="CHEBI:57856"/>
        <dbReference type="ChEBI" id="CHEBI:59789"/>
        <dbReference type="ChEBI" id="CHEBI:90596"/>
        <dbReference type="ChEBI" id="CHEBI:90598"/>
        <dbReference type="EC" id="2.1.1.77"/>
    </reaction>
</comment>
<evidence type="ECO:0000313" key="9">
    <source>
        <dbReference type="EMBL" id="SDY93488.1"/>
    </source>
</evidence>
<dbReference type="EMBL" id="FNPF01000036">
    <property type="protein sequence ID" value="SDY93488.1"/>
    <property type="molecule type" value="Genomic_DNA"/>
</dbReference>
<dbReference type="PANTHER" id="PTHR11579:SF0">
    <property type="entry name" value="PROTEIN-L-ISOASPARTATE(D-ASPARTATE) O-METHYLTRANSFERASE"/>
    <property type="match status" value="1"/>
</dbReference>
<dbReference type="HAMAP" id="MF_00090">
    <property type="entry name" value="PIMT"/>
    <property type="match status" value="1"/>
</dbReference>
<dbReference type="Proteomes" id="UP000199286">
    <property type="component" value="Unassembled WGS sequence"/>
</dbReference>
<feature type="active site" evidence="7">
    <location>
        <position position="91"/>
    </location>
</feature>
<organism evidence="9 10">
    <name type="scientific">Citreimonas salinaria</name>
    <dbReference type="NCBI Taxonomy" id="321339"/>
    <lineage>
        <taxon>Bacteria</taxon>
        <taxon>Pseudomonadati</taxon>
        <taxon>Pseudomonadota</taxon>
        <taxon>Alphaproteobacteria</taxon>
        <taxon>Rhodobacterales</taxon>
        <taxon>Roseobacteraceae</taxon>
        <taxon>Citreimonas</taxon>
    </lineage>
</organism>
<dbReference type="FunFam" id="3.40.50.150:FF:000010">
    <property type="entry name" value="Protein-L-isoaspartate O-methyltransferase"/>
    <property type="match status" value="1"/>
</dbReference>
<protein>
    <recommendedName>
        <fullName evidence="7">Protein-L-isoaspartate O-methyltransferase</fullName>
        <ecNumber evidence="7">2.1.1.77</ecNumber>
    </recommendedName>
    <alternativeName>
        <fullName evidence="7">L-isoaspartyl protein carboxyl methyltransferase</fullName>
    </alternativeName>
    <alternativeName>
        <fullName evidence="7">Protein L-isoaspartyl methyltransferase</fullName>
    </alternativeName>
    <alternativeName>
        <fullName evidence="7">Protein-beta-aspartate methyltransferase</fullName>
        <shortName evidence="7">PIMT</shortName>
    </alternativeName>
</protein>
<dbReference type="InterPro" id="IPR029063">
    <property type="entry name" value="SAM-dependent_MTases_sf"/>
</dbReference>
<evidence type="ECO:0000256" key="7">
    <source>
        <dbReference type="HAMAP-Rule" id="MF_00090"/>
    </source>
</evidence>
<dbReference type="GO" id="GO:0030091">
    <property type="term" value="P:protein repair"/>
    <property type="evidence" value="ECO:0007669"/>
    <property type="project" value="UniProtKB-UniRule"/>
</dbReference>